<evidence type="ECO:0000313" key="2">
    <source>
        <dbReference type="Proteomes" id="UP001165590"/>
    </source>
</evidence>
<accession>A0ABT3UW31</accession>
<protein>
    <submittedName>
        <fullName evidence="1">Uncharacterized protein</fullName>
    </submittedName>
</protein>
<comment type="caution">
    <text evidence="1">The sequence shown here is derived from an EMBL/GenBank/DDBJ whole genome shotgun (WGS) entry which is preliminary data.</text>
</comment>
<proteinExistence type="predicted"/>
<reference evidence="1" key="1">
    <citation type="journal article" date="2022" name="bioRxiv">
        <title>Discovery and biosynthetic assessment of Streptomyces ortus sp nov. isolated from a deep-sea sponge.</title>
        <authorList>
            <person name="Williams S.E."/>
        </authorList>
    </citation>
    <scope>NUCLEOTIDE SEQUENCE</scope>
    <source>
        <strain evidence="1">A15ISP2-DRY2</strain>
    </source>
</reference>
<dbReference type="EMBL" id="JAIFZO010000002">
    <property type="protein sequence ID" value="MCX4231782.1"/>
    <property type="molecule type" value="Genomic_DNA"/>
</dbReference>
<organism evidence="1 2">
    <name type="scientific">Streptomyces ortus</name>
    <dbReference type="NCBI Taxonomy" id="2867268"/>
    <lineage>
        <taxon>Bacteria</taxon>
        <taxon>Bacillati</taxon>
        <taxon>Actinomycetota</taxon>
        <taxon>Actinomycetes</taxon>
        <taxon>Kitasatosporales</taxon>
        <taxon>Streptomycetaceae</taxon>
        <taxon>Streptomyces</taxon>
    </lineage>
</organism>
<keyword evidence="2" id="KW-1185">Reference proteome</keyword>
<dbReference type="RefSeq" id="WP_267024902.1">
    <property type="nucleotide sequence ID" value="NZ_JAIFZO010000002.1"/>
</dbReference>
<sequence length="111" mass="12168">MDTKSTFAAYGVHIPVQGSAWQETERVEQELAALTDCPDVSYMAGGDDTQEQLFLVTYRQYVPPGTHVSADATPEHRSVWDAQIARAATALGFSDLAGVHDPSWLWITEVS</sequence>
<gene>
    <name evidence="1" type="ORF">K3769_03140</name>
</gene>
<name>A0ABT3UW31_9ACTN</name>
<evidence type="ECO:0000313" key="1">
    <source>
        <dbReference type="EMBL" id="MCX4231782.1"/>
    </source>
</evidence>
<dbReference type="Proteomes" id="UP001165590">
    <property type="component" value="Unassembled WGS sequence"/>
</dbReference>